<organism evidence="1 2">
    <name type="scientific">Salipaludibacillus keqinensis</name>
    <dbReference type="NCBI Taxonomy" id="2045207"/>
    <lineage>
        <taxon>Bacteria</taxon>
        <taxon>Bacillati</taxon>
        <taxon>Bacillota</taxon>
        <taxon>Bacilli</taxon>
        <taxon>Bacillales</taxon>
        <taxon>Bacillaceae</taxon>
    </lineage>
</organism>
<protein>
    <submittedName>
        <fullName evidence="1">Uncharacterized protein</fullName>
    </submittedName>
</protein>
<dbReference type="AlphaFoldDB" id="A0A323TZG5"/>
<evidence type="ECO:0000313" key="2">
    <source>
        <dbReference type="Proteomes" id="UP000248214"/>
    </source>
</evidence>
<comment type="caution">
    <text evidence="1">The sequence shown here is derived from an EMBL/GenBank/DDBJ whole genome shotgun (WGS) entry which is preliminary data.</text>
</comment>
<evidence type="ECO:0000313" key="1">
    <source>
        <dbReference type="EMBL" id="PYZ94985.1"/>
    </source>
</evidence>
<accession>A0A323TZG5</accession>
<keyword evidence="2" id="KW-1185">Reference proteome</keyword>
<sequence>MHQIGLIHPPSRTMQWNTANFLFQRTLKQKGDQRKQLTFHLKFTKSKHAGSESGAIVESNNEIEK</sequence>
<gene>
    <name evidence="1" type="ORF">CR194_05570</name>
</gene>
<dbReference type="EMBL" id="PDOD01000001">
    <property type="protein sequence ID" value="PYZ94985.1"/>
    <property type="molecule type" value="Genomic_DNA"/>
</dbReference>
<reference evidence="1 2" key="1">
    <citation type="submission" date="2017-10" db="EMBL/GenBank/DDBJ databases">
        <title>Bacillus sp. nov., a halophilic bacterium isolated from a Keqin Lake.</title>
        <authorList>
            <person name="Wang H."/>
        </authorList>
    </citation>
    <scope>NUCLEOTIDE SEQUENCE [LARGE SCALE GENOMIC DNA]</scope>
    <source>
        <strain evidence="1 2">KQ-12</strain>
    </source>
</reference>
<proteinExistence type="predicted"/>
<dbReference type="Proteomes" id="UP000248214">
    <property type="component" value="Unassembled WGS sequence"/>
</dbReference>
<name>A0A323TZG5_9BACI</name>